<name>A0ABN6M7Y9_9BACT</name>
<dbReference type="Gene3D" id="1.10.287.1260">
    <property type="match status" value="1"/>
</dbReference>
<accession>A0ABN6M7Y9</accession>
<dbReference type="Pfam" id="PF05552">
    <property type="entry name" value="MS_channel_1st_1"/>
    <property type="match status" value="1"/>
</dbReference>
<dbReference type="Gene3D" id="3.30.70.100">
    <property type="match status" value="1"/>
</dbReference>
<dbReference type="InterPro" id="IPR011014">
    <property type="entry name" value="MscS_channel_TM-2"/>
</dbReference>
<keyword evidence="3" id="KW-1003">Cell membrane</keyword>
<dbReference type="SUPFAM" id="SSF82861">
    <property type="entry name" value="Mechanosensitive channel protein MscS (YggB), transmembrane region"/>
    <property type="match status" value="1"/>
</dbReference>
<dbReference type="InterPro" id="IPR049278">
    <property type="entry name" value="MS_channel_C"/>
</dbReference>
<dbReference type="SUPFAM" id="SSF50182">
    <property type="entry name" value="Sm-like ribonucleoproteins"/>
    <property type="match status" value="1"/>
</dbReference>
<dbReference type="Proteomes" id="UP000830055">
    <property type="component" value="Chromosome"/>
</dbReference>
<dbReference type="Gene3D" id="2.30.30.60">
    <property type="match status" value="1"/>
</dbReference>
<dbReference type="InterPro" id="IPR023408">
    <property type="entry name" value="MscS_beta-dom_sf"/>
</dbReference>
<keyword evidence="4 7" id="KW-0812">Transmembrane</keyword>
<evidence type="ECO:0000313" key="12">
    <source>
        <dbReference type="Proteomes" id="UP000830055"/>
    </source>
</evidence>
<dbReference type="InterPro" id="IPR008910">
    <property type="entry name" value="MSC_TM_helix"/>
</dbReference>
<evidence type="ECO:0000256" key="4">
    <source>
        <dbReference type="ARBA" id="ARBA00022692"/>
    </source>
</evidence>
<sequence>MFAIDLDVLRNLLVTYGLRVVAAALVLLLGLWVARRLSRLLGAMMERYGVDVTLTKFLGNVIYYALLAAVLVAAAGQLGIDTTSFLAVLGAAGLAVGLALKDSLANFSAGVMLILFRPFRVGDVVTAAGETGVVMEISIFNTILNTGDNQRKIIPNGNILNDTITNINAYPTRRIDLVFSIGYQDNLQEAQQLVRQVLAAEQRVLRDPEPTVAVGELAASSVDLLVRPWVKSADYWDVRFALLERVKAAFDQAGISIPFPQQDVHLYRCTSEDKQRAN</sequence>
<evidence type="ECO:0000256" key="7">
    <source>
        <dbReference type="SAM" id="Phobius"/>
    </source>
</evidence>
<proteinExistence type="inferred from homology"/>
<dbReference type="InterPro" id="IPR011066">
    <property type="entry name" value="MscS_channel_C_sf"/>
</dbReference>
<dbReference type="Pfam" id="PF21082">
    <property type="entry name" value="MS_channel_3rd"/>
    <property type="match status" value="1"/>
</dbReference>
<feature type="transmembrane region" description="Helical" evidence="7">
    <location>
        <begin position="54"/>
        <end position="76"/>
    </location>
</feature>
<organism evidence="11 12">
    <name type="scientific">Desulfofustis limnaeus</name>
    <dbReference type="NCBI Taxonomy" id="2740163"/>
    <lineage>
        <taxon>Bacteria</taxon>
        <taxon>Pseudomonadati</taxon>
        <taxon>Thermodesulfobacteriota</taxon>
        <taxon>Desulfobulbia</taxon>
        <taxon>Desulfobulbales</taxon>
        <taxon>Desulfocapsaceae</taxon>
        <taxon>Desulfofustis</taxon>
    </lineage>
</organism>
<evidence type="ECO:0000256" key="6">
    <source>
        <dbReference type="ARBA" id="ARBA00023136"/>
    </source>
</evidence>
<dbReference type="Pfam" id="PF00924">
    <property type="entry name" value="MS_channel_2nd"/>
    <property type="match status" value="1"/>
</dbReference>
<evidence type="ECO:0000256" key="1">
    <source>
        <dbReference type="ARBA" id="ARBA00004651"/>
    </source>
</evidence>
<comment type="subcellular location">
    <subcellularLocation>
        <location evidence="1">Cell membrane</location>
        <topology evidence="1">Multi-pass membrane protein</topology>
    </subcellularLocation>
</comment>
<keyword evidence="12" id="KW-1185">Reference proteome</keyword>
<dbReference type="InterPro" id="IPR006685">
    <property type="entry name" value="MscS_channel_2nd"/>
</dbReference>
<evidence type="ECO:0000259" key="10">
    <source>
        <dbReference type="Pfam" id="PF21088"/>
    </source>
</evidence>
<dbReference type="SUPFAM" id="SSF82689">
    <property type="entry name" value="Mechanosensitive channel protein MscS (YggB), C-terminal domain"/>
    <property type="match status" value="1"/>
</dbReference>
<feature type="domain" description="Mechanosensitive ion channel MscS C-terminal" evidence="9">
    <location>
        <begin position="175"/>
        <end position="257"/>
    </location>
</feature>
<evidence type="ECO:0000256" key="5">
    <source>
        <dbReference type="ARBA" id="ARBA00022989"/>
    </source>
</evidence>
<dbReference type="RefSeq" id="WP_284152312.1">
    <property type="nucleotide sequence ID" value="NZ_AP025516.1"/>
</dbReference>
<comment type="similarity">
    <text evidence="2">Belongs to the MscS (TC 1.A.23) family.</text>
</comment>
<feature type="domain" description="Mechanosensitive ion channel MscS" evidence="8">
    <location>
        <begin position="102"/>
        <end position="168"/>
    </location>
</feature>
<dbReference type="Pfam" id="PF21088">
    <property type="entry name" value="MS_channel_1st"/>
    <property type="match status" value="1"/>
</dbReference>
<dbReference type="InterPro" id="IPR045275">
    <property type="entry name" value="MscS_archaea/bacteria_type"/>
</dbReference>
<evidence type="ECO:0000256" key="2">
    <source>
        <dbReference type="ARBA" id="ARBA00008017"/>
    </source>
</evidence>
<dbReference type="PANTHER" id="PTHR30221:SF1">
    <property type="entry name" value="SMALL-CONDUCTANCE MECHANOSENSITIVE CHANNEL"/>
    <property type="match status" value="1"/>
</dbReference>
<dbReference type="PANTHER" id="PTHR30221">
    <property type="entry name" value="SMALL-CONDUCTANCE MECHANOSENSITIVE CHANNEL"/>
    <property type="match status" value="1"/>
</dbReference>
<keyword evidence="5 7" id="KW-1133">Transmembrane helix</keyword>
<dbReference type="InterPro" id="IPR049142">
    <property type="entry name" value="MS_channel_1st"/>
</dbReference>
<evidence type="ECO:0000313" key="11">
    <source>
        <dbReference type="EMBL" id="BDD88984.1"/>
    </source>
</evidence>
<protein>
    <submittedName>
        <fullName evidence="11">Mechanosensitive ion channel protein</fullName>
    </submittedName>
</protein>
<keyword evidence="6 7" id="KW-0472">Membrane</keyword>
<feature type="domain" description="Mechanosensitive ion channel transmembrane helices 2/3" evidence="10">
    <location>
        <begin position="60"/>
        <end position="101"/>
    </location>
</feature>
<dbReference type="InterPro" id="IPR010920">
    <property type="entry name" value="LSM_dom_sf"/>
</dbReference>
<evidence type="ECO:0000256" key="3">
    <source>
        <dbReference type="ARBA" id="ARBA00022475"/>
    </source>
</evidence>
<evidence type="ECO:0000259" key="9">
    <source>
        <dbReference type="Pfam" id="PF21082"/>
    </source>
</evidence>
<dbReference type="EMBL" id="AP025516">
    <property type="protein sequence ID" value="BDD88984.1"/>
    <property type="molecule type" value="Genomic_DNA"/>
</dbReference>
<gene>
    <name evidence="11" type="ORF">DPPLL_33490</name>
</gene>
<reference evidence="11 12" key="1">
    <citation type="submission" date="2022-01" db="EMBL/GenBank/DDBJ databases">
        <title>Desulfofustis limnae sp. nov., a novel mesophilic sulfate-reducing bacterium isolated from marsh soil.</title>
        <authorList>
            <person name="Watanabe M."/>
            <person name="Takahashi A."/>
            <person name="Kojima H."/>
            <person name="Fukui M."/>
        </authorList>
    </citation>
    <scope>NUCLEOTIDE SEQUENCE [LARGE SCALE GENOMIC DNA]</scope>
    <source>
        <strain evidence="11 12">PPLL</strain>
    </source>
</reference>
<feature type="transmembrane region" description="Helical" evidence="7">
    <location>
        <begin position="12"/>
        <end position="34"/>
    </location>
</feature>
<evidence type="ECO:0000259" key="8">
    <source>
        <dbReference type="Pfam" id="PF00924"/>
    </source>
</evidence>